<dbReference type="InterPro" id="IPR002213">
    <property type="entry name" value="UDP_glucos_trans"/>
</dbReference>
<comment type="similarity">
    <text evidence="1 4">Belongs to the UDP-glycosyltransferase family.</text>
</comment>
<dbReference type="EC" id="2.4.1.-" evidence="5"/>
<dbReference type="FunFam" id="3.40.50.2000:FF:000056">
    <property type="entry name" value="Glycosyltransferase"/>
    <property type="match status" value="1"/>
</dbReference>
<dbReference type="STRING" id="3476.A0A2P5AQB7"/>
<dbReference type="PANTHER" id="PTHR48048">
    <property type="entry name" value="GLYCOSYLTRANSFERASE"/>
    <property type="match status" value="1"/>
</dbReference>
<gene>
    <name evidence="6" type="ORF">PanWU01x14_310120</name>
</gene>
<keyword evidence="2 4" id="KW-0328">Glycosyltransferase</keyword>
<name>A0A2P5AQB7_PARAD</name>
<evidence type="ECO:0000256" key="5">
    <source>
        <dbReference type="RuleBase" id="RU362057"/>
    </source>
</evidence>
<evidence type="ECO:0000256" key="1">
    <source>
        <dbReference type="ARBA" id="ARBA00009995"/>
    </source>
</evidence>
<evidence type="ECO:0000313" key="6">
    <source>
        <dbReference type="EMBL" id="PON38748.1"/>
    </source>
</evidence>
<dbReference type="PANTHER" id="PTHR48048:SF83">
    <property type="entry name" value="GLYCOSYLTRANSFERASE"/>
    <property type="match status" value="1"/>
</dbReference>
<accession>A0A2P5AQB7</accession>
<evidence type="ECO:0000256" key="3">
    <source>
        <dbReference type="ARBA" id="ARBA00022679"/>
    </source>
</evidence>
<keyword evidence="7" id="KW-1185">Reference proteome</keyword>
<dbReference type="Proteomes" id="UP000237105">
    <property type="component" value="Unassembled WGS sequence"/>
</dbReference>
<dbReference type="SUPFAM" id="SSF53756">
    <property type="entry name" value="UDP-Glycosyltransferase/glycogen phosphorylase"/>
    <property type="match status" value="1"/>
</dbReference>
<sequence>MMEKIELVFIPAPARGHLVSMVELANELVSRDNRFSVTVLVINSPLELTSPPLPTNSEASIQFLEVPKPLQLPPLELFHESVENYITSYIGSHRSQVKDIIVNRFSTTTTKSSFRLSGLVVDMFCTAMNDVATELGVPSYLFFASGAGFLGFALYLHSRRELGGAEFEESDPESDIPSYANPVPAKALPSFAFNKRGGFASFASHGEEFRRTKGIIVNTVLELESHAVGSLSDGVTPPVYTVGPLLDLKGKTDQQRCDQAQRGKIMTWLDGQPPKSVVFLCFGSNGTFGAPQLREMATGLERSGQRFLWSVRRAPPQGKFVPEDYADTDDFLPRGFSERTREKGMLCGWAPQVEVLAHEAIGGFVSHCGWNSILESVWFGVPIATWPMYAEQQINAFQMVRDLELAVELRLDYRRDGGDHLVTAEEIERAVGCVMEGGDGGKVRKRVEEMSEKCRRAVVKGGSSFESFGRFTEAVLANVL</sequence>
<dbReference type="EMBL" id="JXTB01000486">
    <property type="protein sequence ID" value="PON38748.1"/>
    <property type="molecule type" value="Genomic_DNA"/>
</dbReference>
<dbReference type="PROSITE" id="PS00375">
    <property type="entry name" value="UDPGT"/>
    <property type="match status" value="1"/>
</dbReference>
<evidence type="ECO:0000256" key="4">
    <source>
        <dbReference type="RuleBase" id="RU003718"/>
    </source>
</evidence>
<dbReference type="InterPro" id="IPR050481">
    <property type="entry name" value="UDP-glycosyltransf_plant"/>
</dbReference>
<proteinExistence type="inferred from homology"/>
<dbReference type="AlphaFoldDB" id="A0A2P5AQB7"/>
<dbReference type="Gene3D" id="3.40.50.2000">
    <property type="entry name" value="Glycogen Phosphorylase B"/>
    <property type="match status" value="2"/>
</dbReference>
<protein>
    <recommendedName>
        <fullName evidence="5">Glycosyltransferase</fullName>
        <ecNumber evidence="5">2.4.1.-</ecNumber>
    </recommendedName>
</protein>
<reference evidence="7" key="1">
    <citation type="submission" date="2016-06" db="EMBL/GenBank/DDBJ databases">
        <title>Parallel loss of symbiosis genes in relatives of nitrogen-fixing non-legume Parasponia.</title>
        <authorList>
            <person name="Van Velzen R."/>
            <person name="Holmer R."/>
            <person name="Bu F."/>
            <person name="Rutten L."/>
            <person name="Van Zeijl A."/>
            <person name="Liu W."/>
            <person name="Santuari L."/>
            <person name="Cao Q."/>
            <person name="Sharma T."/>
            <person name="Shen D."/>
            <person name="Roswanjaya Y."/>
            <person name="Wardhani T."/>
            <person name="Kalhor M.S."/>
            <person name="Jansen J."/>
            <person name="Van den Hoogen J."/>
            <person name="Gungor B."/>
            <person name="Hartog M."/>
            <person name="Hontelez J."/>
            <person name="Verver J."/>
            <person name="Yang W.-C."/>
            <person name="Schijlen E."/>
            <person name="Repin R."/>
            <person name="Schilthuizen M."/>
            <person name="Schranz E."/>
            <person name="Heidstra R."/>
            <person name="Miyata K."/>
            <person name="Fedorova E."/>
            <person name="Kohlen W."/>
            <person name="Bisseling T."/>
            <person name="Smit S."/>
            <person name="Geurts R."/>
        </authorList>
    </citation>
    <scope>NUCLEOTIDE SEQUENCE [LARGE SCALE GENOMIC DNA]</scope>
    <source>
        <strain evidence="7">cv. WU1-14</strain>
    </source>
</reference>
<dbReference type="CDD" id="cd03784">
    <property type="entry name" value="GT1_Gtf-like"/>
    <property type="match status" value="1"/>
</dbReference>
<comment type="caution">
    <text evidence="6">The sequence shown here is derived from an EMBL/GenBank/DDBJ whole genome shotgun (WGS) entry which is preliminary data.</text>
</comment>
<dbReference type="OrthoDB" id="5835829at2759"/>
<dbReference type="GO" id="GO:0035251">
    <property type="term" value="F:UDP-glucosyltransferase activity"/>
    <property type="evidence" value="ECO:0007669"/>
    <property type="project" value="InterPro"/>
</dbReference>
<organism evidence="6 7">
    <name type="scientific">Parasponia andersonii</name>
    <name type="common">Sponia andersonii</name>
    <dbReference type="NCBI Taxonomy" id="3476"/>
    <lineage>
        <taxon>Eukaryota</taxon>
        <taxon>Viridiplantae</taxon>
        <taxon>Streptophyta</taxon>
        <taxon>Embryophyta</taxon>
        <taxon>Tracheophyta</taxon>
        <taxon>Spermatophyta</taxon>
        <taxon>Magnoliopsida</taxon>
        <taxon>eudicotyledons</taxon>
        <taxon>Gunneridae</taxon>
        <taxon>Pentapetalae</taxon>
        <taxon>rosids</taxon>
        <taxon>fabids</taxon>
        <taxon>Rosales</taxon>
        <taxon>Cannabaceae</taxon>
        <taxon>Parasponia</taxon>
    </lineage>
</organism>
<evidence type="ECO:0000313" key="7">
    <source>
        <dbReference type="Proteomes" id="UP000237105"/>
    </source>
</evidence>
<keyword evidence="3 4" id="KW-0808">Transferase</keyword>
<evidence type="ECO:0000256" key="2">
    <source>
        <dbReference type="ARBA" id="ARBA00022676"/>
    </source>
</evidence>
<dbReference type="InterPro" id="IPR035595">
    <property type="entry name" value="UDP_glycos_trans_CS"/>
</dbReference>
<dbReference type="Pfam" id="PF00201">
    <property type="entry name" value="UDPGT"/>
    <property type="match status" value="1"/>
</dbReference>